<dbReference type="Gene3D" id="1.10.1780.10">
    <property type="entry name" value="Clp, N-terminal domain"/>
    <property type="match status" value="1"/>
</dbReference>
<feature type="compositionally biased region" description="Basic and acidic residues" evidence="5">
    <location>
        <begin position="529"/>
        <end position="539"/>
    </location>
</feature>
<dbReference type="GO" id="GO:0008233">
    <property type="term" value="F:peptidase activity"/>
    <property type="evidence" value="ECO:0007669"/>
    <property type="project" value="UniProtKB-KW"/>
</dbReference>
<evidence type="ECO:0000313" key="7">
    <source>
        <dbReference type="EMBL" id="EQD39797.1"/>
    </source>
</evidence>
<evidence type="ECO:0000256" key="2">
    <source>
        <dbReference type="ARBA" id="ARBA00022741"/>
    </source>
</evidence>
<dbReference type="GO" id="GO:0034605">
    <property type="term" value="P:cellular response to heat"/>
    <property type="evidence" value="ECO:0007669"/>
    <property type="project" value="TreeGrafter"/>
</dbReference>
<proteinExistence type="predicted"/>
<evidence type="ECO:0000256" key="4">
    <source>
        <dbReference type="ARBA" id="ARBA00023186"/>
    </source>
</evidence>
<evidence type="ECO:0000256" key="3">
    <source>
        <dbReference type="ARBA" id="ARBA00022840"/>
    </source>
</evidence>
<dbReference type="InterPro" id="IPR041546">
    <property type="entry name" value="ClpA/ClpB_AAA_lid"/>
</dbReference>
<dbReference type="EMBL" id="AUZX01012290">
    <property type="protein sequence ID" value="EQD39797.1"/>
    <property type="molecule type" value="Genomic_DNA"/>
</dbReference>
<reference evidence="7" key="1">
    <citation type="submission" date="2013-08" db="EMBL/GenBank/DDBJ databases">
        <authorList>
            <person name="Mendez C."/>
            <person name="Richter M."/>
            <person name="Ferrer M."/>
            <person name="Sanchez J."/>
        </authorList>
    </citation>
    <scope>NUCLEOTIDE SEQUENCE</scope>
</reference>
<comment type="caution">
    <text evidence="7">The sequence shown here is derived from an EMBL/GenBank/DDBJ whole genome shotgun (WGS) entry which is preliminary data.</text>
</comment>
<dbReference type="Pfam" id="PF00004">
    <property type="entry name" value="AAA"/>
    <property type="match status" value="1"/>
</dbReference>
<dbReference type="PROSITE" id="PS00870">
    <property type="entry name" value="CLPAB_1"/>
    <property type="match status" value="1"/>
</dbReference>
<dbReference type="InterPro" id="IPR004176">
    <property type="entry name" value="Clp_R_N"/>
</dbReference>
<dbReference type="PANTHER" id="PTHR11638">
    <property type="entry name" value="ATP-DEPENDENT CLP PROTEASE"/>
    <property type="match status" value="1"/>
</dbReference>
<feature type="region of interest" description="Disordered" evidence="5">
    <location>
        <begin position="423"/>
        <end position="552"/>
    </location>
</feature>
<dbReference type="InterPro" id="IPR003959">
    <property type="entry name" value="ATPase_AAA_core"/>
</dbReference>
<keyword evidence="7" id="KW-0645">Protease</keyword>
<organism evidence="7">
    <name type="scientific">mine drainage metagenome</name>
    <dbReference type="NCBI Taxonomy" id="410659"/>
    <lineage>
        <taxon>unclassified sequences</taxon>
        <taxon>metagenomes</taxon>
        <taxon>ecological metagenomes</taxon>
    </lineage>
</organism>
<keyword evidence="7" id="KW-0378">Hydrolase</keyword>
<evidence type="ECO:0000256" key="5">
    <source>
        <dbReference type="SAM" id="MobiDB-lite"/>
    </source>
</evidence>
<keyword evidence="4" id="KW-0143">Chaperone</keyword>
<protein>
    <submittedName>
        <fullName evidence="7">ATP-dependent Clp protease, ATP-binding subunit ClpA</fullName>
    </submittedName>
</protein>
<reference evidence="7" key="2">
    <citation type="journal article" date="2014" name="ISME J.">
        <title>Microbial stratification in low pH oxic and suboxic macroscopic growths along an acid mine drainage.</title>
        <authorList>
            <person name="Mendez-Garcia C."/>
            <person name="Mesa V."/>
            <person name="Sprenger R.R."/>
            <person name="Richter M."/>
            <person name="Diez M.S."/>
            <person name="Solano J."/>
            <person name="Bargiela R."/>
            <person name="Golyshina O.V."/>
            <person name="Manteca A."/>
            <person name="Ramos J.L."/>
            <person name="Gallego J.R."/>
            <person name="Llorente I."/>
            <person name="Martins Dos Santos V.A."/>
            <person name="Jensen O.N."/>
            <person name="Pelaez A.I."/>
            <person name="Sanchez J."/>
            <person name="Ferrer M."/>
        </authorList>
    </citation>
    <scope>NUCLEOTIDE SEQUENCE</scope>
</reference>
<name>T0Z6M0_9ZZZZ</name>
<feature type="region of interest" description="Disordered" evidence="5">
    <location>
        <begin position="178"/>
        <end position="203"/>
    </location>
</feature>
<dbReference type="SUPFAM" id="SSF81923">
    <property type="entry name" value="Double Clp-N motif"/>
    <property type="match status" value="1"/>
</dbReference>
<dbReference type="AlphaFoldDB" id="T0Z6M0"/>
<feature type="domain" description="Clp R" evidence="6">
    <location>
        <begin position="31"/>
        <end position="180"/>
    </location>
</feature>
<dbReference type="InterPro" id="IPR027417">
    <property type="entry name" value="P-loop_NTPase"/>
</dbReference>
<gene>
    <name evidence="7" type="ORF">B1A_16730</name>
</gene>
<dbReference type="GO" id="GO:0016887">
    <property type="term" value="F:ATP hydrolysis activity"/>
    <property type="evidence" value="ECO:0007669"/>
    <property type="project" value="InterPro"/>
</dbReference>
<dbReference type="InterPro" id="IPR018368">
    <property type="entry name" value="ClpA/B_CS1"/>
</dbReference>
<dbReference type="SUPFAM" id="SSF52540">
    <property type="entry name" value="P-loop containing nucleoside triphosphate hydrolases"/>
    <property type="match status" value="1"/>
</dbReference>
<feature type="compositionally biased region" description="Basic residues" evidence="5">
    <location>
        <begin position="496"/>
        <end position="505"/>
    </location>
</feature>
<dbReference type="InterPro" id="IPR050130">
    <property type="entry name" value="ClpA_ClpB"/>
</dbReference>
<keyword evidence="1" id="KW-0677">Repeat</keyword>
<dbReference type="Pfam" id="PF17871">
    <property type="entry name" value="AAA_lid_9"/>
    <property type="match status" value="1"/>
</dbReference>
<evidence type="ECO:0000256" key="1">
    <source>
        <dbReference type="ARBA" id="ARBA00022737"/>
    </source>
</evidence>
<dbReference type="InterPro" id="IPR003593">
    <property type="entry name" value="AAA+_ATPase"/>
</dbReference>
<keyword evidence="2" id="KW-0547">Nucleotide-binding</keyword>
<keyword evidence="3 7" id="KW-0067">ATP-binding</keyword>
<dbReference type="InterPro" id="IPR036628">
    <property type="entry name" value="Clp_N_dom_sf"/>
</dbReference>
<dbReference type="GO" id="GO:0006508">
    <property type="term" value="P:proteolysis"/>
    <property type="evidence" value="ECO:0007669"/>
    <property type="project" value="UniProtKB-KW"/>
</dbReference>
<dbReference type="GO" id="GO:0005524">
    <property type="term" value="F:ATP binding"/>
    <property type="evidence" value="ECO:0007669"/>
    <property type="project" value="UniProtKB-KW"/>
</dbReference>
<dbReference type="SMART" id="SM00382">
    <property type="entry name" value="AAA"/>
    <property type="match status" value="1"/>
</dbReference>
<dbReference type="Pfam" id="PF02861">
    <property type="entry name" value="Clp_N"/>
    <property type="match status" value="1"/>
</dbReference>
<sequence length="577" mass="62831">MRAWQKWRDLAATVCSQAAAGSPVLQIDTEVNPMFSKDLELTIGQCYKDAREHRHEFMTVEHLLLALLGNAAATGALRACGADLPKLEHDLREIITQTVPVLPVDDERDTQPTLGFQRVLQRAVYHVQSSGRKEVTGANVLVAIFGEKDSHAVYFLNQQEVSRLDVVNYIAHGIAKLEPDASSNSSPGEREQEEGADSKSNPLGDYAVNLNELARQGKIDPLIGRADEIERTIHVLCRRRKNNPLYVGEAGVGKTALAEGLARRIVEGGVPEILKDTTVWALDLGALVAGTKYRGDFEKRLKGVIAQLRKDPKAILFIDEIHTIIGAGSASGGTMDASNLIKPVLASGELRCIGSTTFQEYRGIFEKDRALARRFQKIDVPEPSLAESVEILIGLKSRFEAHHSVEYTAEALKAAVDLVGAASAGSPAAGQGDRRHRRGWRASTTAAGRNAQPARGCAGHRVHRRAHGAHSAEAGFGVRSRRAAQSRPQSQDGRVRPGRGHRHADQRHQDGTFGAGRSAKTHRLLPAGRSDRRRQDRGHAATGHAARHRADPLRHVRVHGRTFGQPPDRRASGLCGL</sequence>
<feature type="compositionally biased region" description="Basic residues" evidence="5">
    <location>
        <begin position="458"/>
        <end position="468"/>
    </location>
</feature>
<dbReference type="PANTHER" id="PTHR11638:SF111">
    <property type="entry name" value="ATP-DEPENDENT CLP PROTEASE ATP-BINDING SUBUNIT CLPA"/>
    <property type="match status" value="1"/>
</dbReference>
<dbReference type="Gene3D" id="3.40.50.300">
    <property type="entry name" value="P-loop containing nucleotide triphosphate hydrolases"/>
    <property type="match status" value="2"/>
</dbReference>
<dbReference type="GO" id="GO:0005737">
    <property type="term" value="C:cytoplasm"/>
    <property type="evidence" value="ECO:0007669"/>
    <property type="project" value="TreeGrafter"/>
</dbReference>
<evidence type="ECO:0000259" key="6">
    <source>
        <dbReference type="PROSITE" id="PS51903"/>
    </source>
</evidence>
<dbReference type="PROSITE" id="PS51903">
    <property type="entry name" value="CLP_R"/>
    <property type="match status" value="1"/>
</dbReference>
<accession>T0Z6M0</accession>
<dbReference type="CDD" id="cd00009">
    <property type="entry name" value="AAA"/>
    <property type="match status" value="1"/>
</dbReference>